<keyword evidence="10" id="KW-0175">Coiled coil</keyword>
<accession>A0ABQ9F6F6</accession>
<dbReference type="PANTHER" id="PTHR31705">
    <property type="entry name" value="MEDIATOR OF RNA POLYMERASE II TRANSCRIPTION SUBUNIT 30"/>
    <property type="match status" value="1"/>
</dbReference>
<evidence type="ECO:0000256" key="5">
    <source>
        <dbReference type="ARBA" id="ARBA00023159"/>
    </source>
</evidence>
<proteinExistence type="inferred from homology"/>
<reference evidence="12 14" key="1">
    <citation type="submission" date="2022-12" db="EMBL/GenBank/DDBJ databases">
        <title>Chromosome-level genome of Tegillarca granosa.</title>
        <authorList>
            <person name="Kim J."/>
        </authorList>
    </citation>
    <scope>NUCLEOTIDE SEQUENCE [LARGE SCALE GENOMIC DNA]</scope>
    <source>
        <strain evidence="12">Teg-2019</strain>
        <tissue evidence="12">Adductor muscle</tissue>
    </source>
</reference>
<keyword evidence="7" id="KW-0539">Nucleus</keyword>
<evidence type="ECO:0000256" key="1">
    <source>
        <dbReference type="ARBA" id="ARBA00004123"/>
    </source>
</evidence>
<evidence type="ECO:0000256" key="4">
    <source>
        <dbReference type="ARBA" id="ARBA00023015"/>
    </source>
</evidence>
<dbReference type="EMBL" id="JARBDR010000016">
    <property type="protein sequence ID" value="KAJ8322401.1"/>
    <property type="molecule type" value="Genomic_DNA"/>
</dbReference>
<dbReference type="EMBL" id="JARBDR010000476">
    <property type="protein sequence ID" value="KAJ8311852.1"/>
    <property type="molecule type" value="Genomic_DNA"/>
</dbReference>
<protein>
    <recommendedName>
        <fullName evidence="3">Mediator of RNA polymerase II transcription subunit 30</fullName>
    </recommendedName>
    <alternativeName>
        <fullName evidence="9">Mediator complex subunit 30</fullName>
    </alternativeName>
</protein>
<keyword evidence="4" id="KW-0805">Transcription regulation</keyword>
<comment type="function">
    <text evidence="8">Component of the Mediator complex, a coactivator involved in the regulated transcription of nearly all RNA polymerase II-dependent genes. Mediator functions as a bridge to convey information from gene-specific regulatory proteins to the basal RNA polymerase II transcription machinery. Mediator is recruited to promoters by direct interactions with regulatory proteins and serves as a scaffold for the assembly of a functional preinitiation complex with RNA polymerase II and the general transcription factors.</text>
</comment>
<evidence type="ECO:0000256" key="8">
    <source>
        <dbReference type="ARBA" id="ARBA00025687"/>
    </source>
</evidence>
<keyword evidence="14" id="KW-1185">Reference proteome</keyword>
<sequence length="176" mass="20020">MMSQGQGPVPPYPGSGTSQGGQGQTGQSLMQQPPPPQQSQSQPQMASPTKELNSVTLCKRGQEAVQDLVQKVTEIFKQLQSKTLTLPNGINYNNQIYQDRKAKLEEQLGQLKKDFKKLRLFYDKLREISGGDVTSDEPCYLCLQQLQNKNRYLKEIIDQMRTIIWEINTMIVMRKT</sequence>
<feature type="coiled-coil region" evidence="10">
    <location>
        <begin position="94"/>
        <end position="163"/>
    </location>
</feature>
<evidence type="ECO:0000256" key="2">
    <source>
        <dbReference type="ARBA" id="ARBA00010606"/>
    </source>
</evidence>
<organism evidence="12 14">
    <name type="scientific">Tegillarca granosa</name>
    <name type="common">Malaysian cockle</name>
    <name type="synonym">Anadara granosa</name>
    <dbReference type="NCBI Taxonomy" id="220873"/>
    <lineage>
        <taxon>Eukaryota</taxon>
        <taxon>Metazoa</taxon>
        <taxon>Spiralia</taxon>
        <taxon>Lophotrochozoa</taxon>
        <taxon>Mollusca</taxon>
        <taxon>Bivalvia</taxon>
        <taxon>Autobranchia</taxon>
        <taxon>Pteriomorphia</taxon>
        <taxon>Arcoida</taxon>
        <taxon>Arcoidea</taxon>
        <taxon>Arcidae</taxon>
        <taxon>Tegillarca</taxon>
    </lineage>
</organism>
<gene>
    <name evidence="13" type="ORF">KUTeg_000051</name>
    <name evidence="12" type="ORF">KUTeg_010598</name>
</gene>
<dbReference type="PANTHER" id="PTHR31705:SF4">
    <property type="entry name" value="MEDIATOR OF RNA POLYMERASE II TRANSCRIPTION SUBUNIT 30"/>
    <property type="match status" value="1"/>
</dbReference>
<evidence type="ECO:0000256" key="6">
    <source>
        <dbReference type="ARBA" id="ARBA00023163"/>
    </source>
</evidence>
<evidence type="ECO:0000313" key="12">
    <source>
        <dbReference type="EMBL" id="KAJ8311852.1"/>
    </source>
</evidence>
<dbReference type="Proteomes" id="UP001217089">
    <property type="component" value="Unassembled WGS sequence"/>
</dbReference>
<dbReference type="Pfam" id="PF11315">
    <property type="entry name" value="Med30"/>
    <property type="match status" value="2"/>
</dbReference>
<evidence type="ECO:0000256" key="3">
    <source>
        <dbReference type="ARBA" id="ARBA00019664"/>
    </source>
</evidence>
<dbReference type="InterPro" id="IPR021019">
    <property type="entry name" value="Mediator_Med30_met"/>
</dbReference>
<comment type="subcellular location">
    <subcellularLocation>
        <location evidence="1">Nucleus</location>
    </subcellularLocation>
</comment>
<evidence type="ECO:0000313" key="14">
    <source>
        <dbReference type="Proteomes" id="UP001217089"/>
    </source>
</evidence>
<evidence type="ECO:0000313" key="13">
    <source>
        <dbReference type="EMBL" id="KAJ8322401.1"/>
    </source>
</evidence>
<evidence type="ECO:0000256" key="9">
    <source>
        <dbReference type="ARBA" id="ARBA00031981"/>
    </source>
</evidence>
<evidence type="ECO:0000256" key="10">
    <source>
        <dbReference type="SAM" id="Coils"/>
    </source>
</evidence>
<comment type="caution">
    <text evidence="12">The sequence shown here is derived from an EMBL/GenBank/DDBJ whole genome shotgun (WGS) entry which is preliminary data.</text>
</comment>
<feature type="compositionally biased region" description="Low complexity" evidence="11">
    <location>
        <begin position="38"/>
        <end position="48"/>
    </location>
</feature>
<name>A0ABQ9F6F6_TEGGR</name>
<feature type="region of interest" description="Disordered" evidence="11">
    <location>
        <begin position="1"/>
        <end position="52"/>
    </location>
</feature>
<keyword evidence="6" id="KW-0804">Transcription</keyword>
<comment type="similarity">
    <text evidence="2">Belongs to the Mediator complex subunit 30 family.</text>
</comment>
<evidence type="ECO:0000256" key="11">
    <source>
        <dbReference type="SAM" id="MobiDB-lite"/>
    </source>
</evidence>
<evidence type="ECO:0000256" key="7">
    <source>
        <dbReference type="ARBA" id="ARBA00023242"/>
    </source>
</evidence>
<keyword evidence="5" id="KW-0010">Activator</keyword>